<dbReference type="InterPro" id="IPR049166">
    <property type="entry name" value="GH39_cat"/>
</dbReference>
<evidence type="ECO:0000256" key="2">
    <source>
        <dbReference type="ARBA" id="ARBA00022801"/>
    </source>
</evidence>
<name>A0A7W8M4G3_9FIRM</name>
<comment type="caution">
    <text evidence="8">The sequence shown here is derived from an EMBL/GenBank/DDBJ whole genome shotgun (WGS) entry which is preliminary data.</text>
</comment>
<dbReference type="InterPro" id="IPR009057">
    <property type="entry name" value="Homeodomain-like_sf"/>
</dbReference>
<dbReference type="Pfam" id="PF12833">
    <property type="entry name" value="HTH_18"/>
    <property type="match status" value="1"/>
</dbReference>
<dbReference type="InterPro" id="IPR018062">
    <property type="entry name" value="HTH_AraC-typ_CS"/>
</dbReference>
<proteinExistence type="inferred from homology"/>
<dbReference type="SMART" id="SM00342">
    <property type="entry name" value="HTH_ARAC"/>
    <property type="match status" value="1"/>
</dbReference>
<dbReference type="Gene3D" id="3.20.20.80">
    <property type="entry name" value="Glycosidases"/>
    <property type="match status" value="1"/>
</dbReference>
<evidence type="ECO:0000313" key="8">
    <source>
        <dbReference type="EMBL" id="MBB5264098.1"/>
    </source>
</evidence>
<dbReference type="GO" id="GO:0043565">
    <property type="term" value="F:sequence-specific DNA binding"/>
    <property type="evidence" value="ECO:0007669"/>
    <property type="project" value="InterPro"/>
</dbReference>
<evidence type="ECO:0000256" key="5">
    <source>
        <dbReference type="ARBA" id="ARBA00023163"/>
    </source>
</evidence>
<evidence type="ECO:0000256" key="6">
    <source>
        <dbReference type="ARBA" id="ARBA00023295"/>
    </source>
</evidence>
<sequence length="794" mass="91135">MEDEFIKPRVLTIAAYEPVLFKEYHLFLILSGHVRGLMDGENFFMDESDLVLCLPGEKVIFWGSGRNMVLDVPVSVSVMEKYIPVHEGRFICNSSVDAQRDYANLRSLMAKLAMASCETGEDSELYEKSVFYGLLYDLKNRHFEKNIVNVPDISRKYSDRVNRIFNYIQENYARNISLDDVSAYTHLSLSYLSRFFKQAFGENFVTYVKKYRVERSLSDLCYSKKTVTQVGMDHGFGDANSYIRAFREIHGTTPKAFRDRFNAGNERQSTVRLCEITDRTRYVGKLQEYSLNDSGRSGEAMPESRHYIVQADLEGMAVAPLWKCGINISSAKNIGSGDISDEISEIQKDIGFAYGRVSFLLMNRYVFKDTEQGGYNFFSFTKMVSHLLSVGMIPYLDLTFSHEECKTPGGYEVDEAQFLDWLEQMLLYSVNVFGREEMEKWIYDIGITYSITDRSIEKTAAFISRYIKGEQIIRRILPEARIGGFNVTSDMADMCMEILSGVLEAGGHPDFISMSIFPYVFVGDKAGERMVYSSDPEYALHRVQEWKRAMGHCQGMDGRALPIYVNAIGTTVAQRNYINDTCYQATFIVKNIISLLGEVGLLIFYQMSDYNFSYAENHLLLNGRNGLFSQFQIHKPGYIAFSMMSRLTELVLAKGQDYIVTKGKHDTYYILLCNHVPVSDRYCLRIWDNTPISEAYTVYAQADDLNVLLTLNHVKDGDYRILSYHLNRENGSLFDEWEKTGFWENPGTEELKYLRQAIHPRRNCSKRSSFNGQLNFHIGVKPFEVIFIEASLII</sequence>
<dbReference type="GO" id="GO:0003700">
    <property type="term" value="F:DNA-binding transcription factor activity"/>
    <property type="evidence" value="ECO:0007669"/>
    <property type="project" value="InterPro"/>
</dbReference>
<evidence type="ECO:0000313" key="9">
    <source>
        <dbReference type="Proteomes" id="UP000543642"/>
    </source>
</evidence>
<dbReference type="SUPFAM" id="SSF51011">
    <property type="entry name" value="Glycosyl hydrolase domain"/>
    <property type="match status" value="1"/>
</dbReference>
<dbReference type="Gene3D" id="1.10.10.60">
    <property type="entry name" value="Homeodomain-like"/>
    <property type="match status" value="2"/>
</dbReference>
<dbReference type="RefSeq" id="WP_183772479.1">
    <property type="nucleotide sequence ID" value="NZ_JACHFW010000003.1"/>
</dbReference>
<comment type="similarity">
    <text evidence="1">Belongs to the glycosyl hydrolase 39 family.</text>
</comment>
<feature type="domain" description="HTH araC/xylS-type" evidence="7">
    <location>
        <begin position="162"/>
        <end position="260"/>
    </location>
</feature>
<keyword evidence="2" id="KW-0378">Hydrolase</keyword>
<dbReference type="InterPro" id="IPR017853">
    <property type="entry name" value="GH"/>
</dbReference>
<protein>
    <submittedName>
        <fullName evidence="8">AraC-like DNA-binding protein/beta-xylosidase</fullName>
    </submittedName>
</protein>
<dbReference type="Proteomes" id="UP000543642">
    <property type="component" value="Unassembled WGS sequence"/>
</dbReference>
<dbReference type="PROSITE" id="PS00041">
    <property type="entry name" value="HTH_ARAC_FAMILY_1"/>
    <property type="match status" value="1"/>
</dbReference>
<dbReference type="Pfam" id="PF01229">
    <property type="entry name" value="Glyco_hydro_39"/>
    <property type="match status" value="1"/>
</dbReference>
<keyword evidence="9" id="KW-1185">Reference proteome</keyword>
<dbReference type="AlphaFoldDB" id="A0A7W8M4G3"/>
<gene>
    <name evidence="8" type="ORF">HNP82_001203</name>
</gene>
<dbReference type="PANTHER" id="PTHR43280:SF2">
    <property type="entry name" value="HTH-TYPE TRANSCRIPTIONAL REGULATOR EXSA"/>
    <property type="match status" value="1"/>
</dbReference>
<dbReference type="PROSITE" id="PS01124">
    <property type="entry name" value="HTH_ARAC_FAMILY_2"/>
    <property type="match status" value="1"/>
</dbReference>
<keyword evidence="4 8" id="KW-0238">DNA-binding</keyword>
<dbReference type="GO" id="GO:0016798">
    <property type="term" value="F:hydrolase activity, acting on glycosyl bonds"/>
    <property type="evidence" value="ECO:0007669"/>
    <property type="project" value="UniProtKB-KW"/>
</dbReference>
<evidence type="ECO:0000256" key="3">
    <source>
        <dbReference type="ARBA" id="ARBA00023015"/>
    </source>
</evidence>
<dbReference type="InterPro" id="IPR018060">
    <property type="entry name" value="HTH_AraC"/>
</dbReference>
<dbReference type="SUPFAM" id="SSF46689">
    <property type="entry name" value="Homeodomain-like"/>
    <property type="match status" value="2"/>
</dbReference>
<evidence type="ECO:0000259" key="7">
    <source>
        <dbReference type="PROSITE" id="PS01124"/>
    </source>
</evidence>
<reference evidence="8 9" key="1">
    <citation type="submission" date="2020-08" db="EMBL/GenBank/DDBJ databases">
        <title>Genomic Encyclopedia of Type Strains, Phase IV (KMG-IV): sequencing the most valuable type-strain genomes for metagenomic binning, comparative biology and taxonomic classification.</title>
        <authorList>
            <person name="Goeker M."/>
        </authorList>
    </citation>
    <scope>NUCLEOTIDE SEQUENCE [LARGE SCALE GENOMIC DNA]</scope>
    <source>
        <strain evidence="8 9">DSM 106146</strain>
    </source>
</reference>
<dbReference type="Gene3D" id="2.60.40.1500">
    <property type="entry name" value="Glycosyl hydrolase domain, family 39"/>
    <property type="match status" value="1"/>
</dbReference>
<keyword evidence="5" id="KW-0804">Transcription</keyword>
<evidence type="ECO:0000256" key="1">
    <source>
        <dbReference type="ARBA" id="ARBA00008875"/>
    </source>
</evidence>
<keyword evidence="3" id="KW-0805">Transcription regulation</keyword>
<organism evidence="8 9">
    <name type="scientific">Catenibacillus scindens</name>
    <dbReference type="NCBI Taxonomy" id="673271"/>
    <lineage>
        <taxon>Bacteria</taxon>
        <taxon>Bacillati</taxon>
        <taxon>Bacillota</taxon>
        <taxon>Clostridia</taxon>
        <taxon>Lachnospirales</taxon>
        <taxon>Lachnospiraceae</taxon>
        <taxon>Catenibacillus</taxon>
    </lineage>
</organism>
<accession>A0A7W8M4G3</accession>
<dbReference type="SUPFAM" id="SSF51445">
    <property type="entry name" value="(Trans)glycosidases"/>
    <property type="match status" value="1"/>
</dbReference>
<evidence type="ECO:0000256" key="4">
    <source>
        <dbReference type="ARBA" id="ARBA00023125"/>
    </source>
</evidence>
<dbReference type="EMBL" id="JACHFW010000003">
    <property type="protein sequence ID" value="MBB5264098.1"/>
    <property type="molecule type" value="Genomic_DNA"/>
</dbReference>
<dbReference type="PANTHER" id="PTHR43280">
    <property type="entry name" value="ARAC-FAMILY TRANSCRIPTIONAL REGULATOR"/>
    <property type="match status" value="1"/>
</dbReference>
<keyword evidence="6" id="KW-0326">Glycosidase</keyword>